<evidence type="ECO:0000256" key="2">
    <source>
        <dbReference type="SAM" id="SignalP"/>
    </source>
</evidence>
<dbReference type="InterPro" id="IPR038765">
    <property type="entry name" value="Papain-like_cys_pep_sf"/>
</dbReference>
<dbReference type="AlphaFoldDB" id="A0A563EHA4"/>
<dbReference type="OrthoDB" id="4872947at2"/>
<dbReference type="Gene3D" id="3.90.1720.10">
    <property type="entry name" value="endopeptidase domain like (from Nostoc punctiforme)"/>
    <property type="match status" value="1"/>
</dbReference>
<name>A0A563EHA4_9PSEU</name>
<organism evidence="3 4">
    <name type="scientific">Lentzea tibetensis</name>
    <dbReference type="NCBI Taxonomy" id="2591470"/>
    <lineage>
        <taxon>Bacteria</taxon>
        <taxon>Bacillati</taxon>
        <taxon>Actinomycetota</taxon>
        <taxon>Actinomycetes</taxon>
        <taxon>Pseudonocardiales</taxon>
        <taxon>Pseudonocardiaceae</taxon>
        <taxon>Lentzea</taxon>
    </lineage>
</organism>
<evidence type="ECO:0000256" key="1">
    <source>
        <dbReference type="SAM" id="MobiDB-lite"/>
    </source>
</evidence>
<protein>
    <submittedName>
        <fullName evidence="3">NlpC/P60 family protein</fullName>
    </submittedName>
</protein>
<feature type="signal peptide" evidence="2">
    <location>
        <begin position="1"/>
        <end position="24"/>
    </location>
</feature>
<dbReference type="EMBL" id="VOBR01000039">
    <property type="protein sequence ID" value="TWP45752.1"/>
    <property type="molecule type" value="Genomic_DNA"/>
</dbReference>
<feature type="chain" id="PRO_5038408130" evidence="2">
    <location>
        <begin position="25"/>
        <end position="321"/>
    </location>
</feature>
<evidence type="ECO:0000313" key="4">
    <source>
        <dbReference type="Proteomes" id="UP000316639"/>
    </source>
</evidence>
<sequence length="321" mass="34256">MSRANRAVRAAVLATVIASSGTVAVHVATTQEGLDGRQAAVARPHPLPDNGYRYERLGTPPRTVVRARGAIVATFTDGARTAVITGPARTFSEPTRTPAVVTTTAWVRLTPQPWSQHAETADWFRPWLDAAVADRGDDVLAVATQYLDGAPAVTNDKSVRYRGDASFGRADFHDYLGVNWSFAPGVTAKPAPDRYGALDAAGFVRLVYGYRLGYPLRDEAGRGAGLPRTPAAMAAFDAGAPITTGRLELQPGDLLFLDTRRGGKGEVDHVGIFLGLDQSGRPRFVSSRKRAGGPTFGDDGAPLVLDQPREKGLGLRSARRL</sequence>
<keyword evidence="2" id="KW-0732">Signal</keyword>
<dbReference type="Proteomes" id="UP000316639">
    <property type="component" value="Unassembled WGS sequence"/>
</dbReference>
<accession>A0A563EHA4</accession>
<dbReference type="RefSeq" id="WP_146359624.1">
    <property type="nucleotide sequence ID" value="NZ_VOBR01000039.1"/>
</dbReference>
<reference evidence="3 4" key="1">
    <citation type="submission" date="2019-07" db="EMBL/GenBank/DDBJ databases">
        <title>Lentzea xizangensis sp. nov., isolated from Qinghai-Tibetan Plateau Soils.</title>
        <authorList>
            <person name="Huang J."/>
        </authorList>
    </citation>
    <scope>NUCLEOTIDE SEQUENCE [LARGE SCALE GENOMIC DNA]</scope>
    <source>
        <strain evidence="3 4">FXJ1.1311</strain>
    </source>
</reference>
<keyword evidence="4" id="KW-1185">Reference proteome</keyword>
<gene>
    <name evidence="3" type="ORF">FKR81_38650</name>
</gene>
<feature type="region of interest" description="Disordered" evidence="1">
    <location>
        <begin position="284"/>
        <end position="321"/>
    </location>
</feature>
<evidence type="ECO:0000313" key="3">
    <source>
        <dbReference type="EMBL" id="TWP45752.1"/>
    </source>
</evidence>
<dbReference type="SUPFAM" id="SSF54001">
    <property type="entry name" value="Cysteine proteinases"/>
    <property type="match status" value="1"/>
</dbReference>
<comment type="caution">
    <text evidence="3">The sequence shown here is derived from an EMBL/GenBank/DDBJ whole genome shotgun (WGS) entry which is preliminary data.</text>
</comment>
<proteinExistence type="predicted"/>